<dbReference type="EMBL" id="JACWMW010000008">
    <property type="protein sequence ID" value="MBD1387766.1"/>
    <property type="molecule type" value="Genomic_DNA"/>
</dbReference>
<dbReference type="RefSeq" id="WP_191177608.1">
    <property type="nucleotide sequence ID" value="NZ_JACWMW010000008.1"/>
</dbReference>
<comment type="caution">
    <text evidence="1">The sequence shown here is derived from an EMBL/GenBank/DDBJ whole genome shotgun (WGS) entry which is preliminary data.</text>
</comment>
<proteinExistence type="predicted"/>
<reference evidence="1 2" key="1">
    <citation type="submission" date="2020-09" db="EMBL/GenBank/DDBJ databases">
        <title>Novel species of Mucilaginibacter isolated from a glacier on the Tibetan Plateau.</title>
        <authorList>
            <person name="Liu Q."/>
            <person name="Xin Y.-H."/>
        </authorList>
    </citation>
    <scope>NUCLEOTIDE SEQUENCE [LARGE SCALE GENOMIC DNA]</scope>
    <source>
        <strain evidence="1 2">CGMCC 1.13878</strain>
    </source>
</reference>
<keyword evidence="2" id="KW-1185">Reference proteome</keyword>
<accession>A0ABR7XB56</accession>
<protein>
    <submittedName>
        <fullName evidence="1">Uncharacterized protein</fullName>
    </submittedName>
</protein>
<name>A0ABR7XB56_9SPHI</name>
<organism evidence="1 2">
    <name type="scientific">Mucilaginibacter rigui</name>
    <dbReference type="NCBI Taxonomy" id="534635"/>
    <lineage>
        <taxon>Bacteria</taxon>
        <taxon>Pseudomonadati</taxon>
        <taxon>Bacteroidota</taxon>
        <taxon>Sphingobacteriia</taxon>
        <taxon>Sphingobacteriales</taxon>
        <taxon>Sphingobacteriaceae</taxon>
        <taxon>Mucilaginibacter</taxon>
    </lineage>
</organism>
<dbReference type="Proteomes" id="UP000618754">
    <property type="component" value="Unassembled WGS sequence"/>
</dbReference>
<evidence type="ECO:0000313" key="1">
    <source>
        <dbReference type="EMBL" id="MBD1387766.1"/>
    </source>
</evidence>
<sequence length="55" mass="6109">MITIVPNMAYLDALREVHDMQKKHDAVTAHSTNACQQQLCNNKIDDQLSAGGIKK</sequence>
<gene>
    <name evidence="1" type="ORF">IDJ75_20960</name>
</gene>
<evidence type="ECO:0000313" key="2">
    <source>
        <dbReference type="Proteomes" id="UP000618754"/>
    </source>
</evidence>